<dbReference type="OMA" id="HESAYFE"/>
<sequence length="397" mass="46630">MKLYIVFLIICAVFSQKENTELSQEDQTLLDSMFKDKFGMNVLNDIQSEYRKDSETKDQLLRIESLLNTIEKQIAQDEQDDLEQLTKDQELYNQQLESLKEKIAEAQYDYSSIDATIRLLEDESNRYDTQINEKENIVNEYESTLIQLEEIRQHENAYFEITRDDSFAICSLIKRARYLIRELLPRSPRNVAFVQQYTYEDNSHQFSTTDVLQQMKDLQVEAQETLQNNEPFLKIINEFVTVSTQTEAVIDTVRANAIINLLQQLYDQVDSTSRVQLTAEDDRENLHQRVKDQINGELDYLHLQLSILYDEQDGVEAHIIAAQMDQKDGEQRLANLKQSYQDLQKCKEDSKVNYGVRSKERKEQLKLLRKARDVLLNEFDAVRCYIEDILSRSVSQD</sequence>
<gene>
    <name evidence="3" type="ORF">PPRIM_AZ9-3.1.T1220017</name>
</gene>
<keyword evidence="4" id="KW-1185">Reference proteome</keyword>
<protein>
    <recommendedName>
        <fullName evidence="5">Trichocyst matrix protein</fullName>
    </recommendedName>
</protein>
<reference evidence="3" key="1">
    <citation type="submission" date="2021-01" db="EMBL/GenBank/DDBJ databases">
        <authorList>
            <consortium name="Genoscope - CEA"/>
            <person name="William W."/>
        </authorList>
    </citation>
    <scope>NUCLEOTIDE SEQUENCE</scope>
</reference>
<evidence type="ECO:0008006" key="5">
    <source>
        <dbReference type="Google" id="ProtNLM"/>
    </source>
</evidence>
<feature type="signal peptide" evidence="2">
    <location>
        <begin position="1"/>
        <end position="15"/>
    </location>
</feature>
<organism evidence="3 4">
    <name type="scientific">Paramecium primaurelia</name>
    <dbReference type="NCBI Taxonomy" id="5886"/>
    <lineage>
        <taxon>Eukaryota</taxon>
        <taxon>Sar</taxon>
        <taxon>Alveolata</taxon>
        <taxon>Ciliophora</taxon>
        <taxon>Intramacronucleata</taxon>
        <taxon>Oligohymenophorea</taxon>
        <taxon>Peniculida</taxon>
        <taxon>Parameciidae</taxon>
        <taxon>Paramecium</taxon>
    </lineage>
</organism>
<keyword evidence="2" id="KW-0732">Signal</keyword>
<comment type="caution">
    <text evidence="3">The sequence shown here is derived from an EMBL/GenBank/DDBJ whole genome shotgun (WGS) entry which is preliminary data.</text>
</comment>
<evidence type="ECO:0000313" key="3">
    <source>
        <dbReference type="EMBL" id="CAD8103756.1"/>
    </source>
</evidence>
<keyword evidence="1" id="KW-0175">Coiled coil</keyword>
<dbReference type="AlphaFoldDB" id="A0A8S1PLE4"/>
<dbReference type="Proteomes" id="UP000688137">
    <property type="component" value="Unassembled WGS sequence"/>
</dbReference>
<evidence type="ECO:0000256" key="2">
    <source>
        <dbReference type="SAM" id="SignalP"/>
    </source>
</evidence>
<name>A0A8S1PLE4_PARPR</name>
<feature type="chain" id="PRO_5035814329" description="Trichocyst matrix protein" evidence="2">
    <location>
        <begin position="16"/>
        <end position="397"/>
    </location>
</feature>
<evidence type="ECO:0000313" key="4">
    <source>
        <dbReference type="Proteomes" id="UP000688137"/>
    </source>
</evidence>
<accession>A0A8S1PLE4</accession>
<feature type="coiled-coil region" evidence="1">
    <location>
        <begin position="60"/>
        <end position="151"/>
    </location>
</feature>
<evidence type="ECO:0000256" key="1">
    <source>
        <dbReference type="SAM" id="Coils"/>
    </source>
</evidence>
<dbReference type="EMBL" id="CAJJDM010000125">
    <property type="protein sequence ID" value="CAD8103756.1"/>
    <property type="molecule type" value="Genomic_DNA"/>
</dbReference>
<proteinExistence type="predicted"/>